<gene>
    <name evidence="2" type="ORF">MPH_05241</name>
</gene>
<protein>
    <submittedName>
        <fullName evidence="2">Uncharacterized protein</fullName>
    </submittedName>
</protein>
<reference evidence="2 3" key="1">
    <citation type="journal article" date="2012" name="BMC Genomics">
        <title>Tools to kill: Genome of one of the most destructive plant pathogenic fungi Macrophomina phaseolina.</title>
        <authorList>
            <person name="Islam M.S."/>
            <person name="Haque M.S."/>
            <person name="Islam M.M."/>
            <person name="Emdad E.M."/>
            <person name="Halim A."/>
            <person name="Hossen Q.M.M."/>
            <person name="Hossain M.Z."/>
            <person name="Ahmed B."/>
            <person name="Rahim S."/>
            <person name="Rahman M.S."/>
            <person name="Alam M.M."/>
            <person name="Hou S."/>
            <person name="Wan X."/>
            <person name="Saito J.A."/>
            <person name="Alam M."/>
        </authorList>
    </citation>
    <scope>NUCLEOTIDE SEQUENCE [LARGE SCALE GENOMIC DNA]</scope>
    <source>
        <strain evidence="2 3">MS6</strain>
    </source>
</reference>
<proteinExistence type="predicted"/>
<feature type="region of interest" description="Disordered" evidence="1">
    <location>
        <begin position="136"/>
        <end position="186"/>
    </location>
</feature>
<sequence>MLGVTVGGVVVSTGRGRDGGAVVVEGKTVGPGGSVTLSGGRIVEVHTATGGAIQVIVAGSTATLPRQGAVTSNGGVIVGDKTLTPGETVTLGNGDVLAVQTRSSGVTEVVVGGSTSVLPSQRSRLGGLIWSGLGASGVSATTRRPTSTETSSSGSTGSSQDGQGAGGAADGTNATSTSAGEAEQPHQGRTVWLMLVTTVVLMVEMG</sequence>
<dbReference type="AlphaFoldDB" id="K2S4R5"/>
<evidence type="ECO:0000313" key="2">
    <source>
        <dbReference type="EMBL" id="EKG17504.1"/>
    </source>
</evidence>
<feature type="compositionally biased region" description="Low complexity" evidence="1">
    <location>
        <begin position="139"/>
        <end position="162"/>
    </location>
</feature>
<dbReference type="HOGENOM" id="CLU_1332139_0_0_1"/>
<organism evidence="2 3">
    <name type="scientific">Macrophomina phaseolina (strain MS6)</name>
    <name type="common">Charcoal rot fungus</name>
    <dbReference type="NCBI Taxonomy" id="1126212"/>
    <lineage>
        <taxon>Eukaryota</taxon>
        <taxon>Fungi</taxon>
        <taxon>Dikarya</taxon>
        <taxon>Ascomycota</taxon>
        <taxon>Pezizomycotina</taxon>
        <taxon>Dothideomycetes</taxon>
        <taxon>Dothideomycetes incertae sedis</taxon>
        <taxon>Botryosphaeriales</taxon>
        <taxon>Botryosphaeriaceae</taxon>
        <taxon>Macrophomina</taxon>
    </lineage>
</organism>
<feature type="compositionally biased region" description="Low complexity" evidence="1">
    <location>
        <begin position="170"/>
        <end position="180"/>
    </location>
</feature>
<evidence type="ECO:0000313" key="3">
    <source>
        <dbReference type="Proteomes" id="UP000007129"/>
    </source>
</evidence>
<dbReference type="EMBL" id="AHHD01000234">
    <property type="protein sequence ID" value="EKG17504.1"/>
    <property type="molecule type" value="Genomic_DNA"/>
</dbReference>
<evidence type="ECO:0000256" key="1">
    <source>
        <dbReference type="SAM" id="MobiDB-lite"/>
    </source>
</evidence>
<name>K2S4R5_MACPH</name>
<dbReference type="InParanoid" id="K2S4R5"/>
<dbReference type="VEuPathDB" id="FungiDB:MPH_05241"/>
<comment type="caution">
    <text evidence="2">The sequence shown here is derived from an EMBL/GenBank/DDBJ whole genome shotgun (WGS) entry which is preliminary data.</text>
</comment>
<accession>K2S4R5</accession>
<dbReference type="Proteomes" id="UP000007129">
    <property type="component" value="Unassembled WGS sequence"/>
</dbReference>